<keyword evidence="9 11" id="KW-0739">Sodium transport</keyword>
<evidence type="ECO:0000256" key="11">
    <source>
        <dbReference type="RuleBase" id="RU000679"/>
    </source>
</evidence>
<evidence type="ECO:0000256" key="5">
    <source>
        <dbReference type="ARBA" id="ARBA00022989"/>
    </source>
</evidence>
<comment type="similarity">
    <text evidence="11">Belongs to the amiloride-sensitive sodium channel (TC 1.A.6) family.</text>
</comment>
<dbReference type="Pfam" id="PF00858">
    <property type="entry name" value="ASC"/>
    <property type="match status" value="1"/>
</dbReference>
<keyword evidence="2 11" id="KW-0813">Transport</keyword>
<proteinExistence type="inferred from homology"/>
<dbReference type="AlphaFoldDB" id="A0A0P7TNJ3"/>
<comment type="subcellular location">
    <subcellularLocation>
        <location evidence="1">Membrane</location>
        <topology evidence="1">Multi-pass membrane protein</topology>
    </subcellularLocation>
</comment>
<gene>
    <name evidence="12" type="ORF">Z043_122782</name>
</gene>
<dbReference type="InterPro" id="IPR001873">
    <property type="entry name" value="ENaC"/>
</dbReference>
<evidence type="ECO:0000313" key="12">
    <source>
        <dbReference type="EMBL" id="KPP59309.1"/>
    </source>
</evidence>
<evidence type="ECO:0000256" key="4">
    <source>
        <dbReference type="ARBA" id="ARBA00022692"/>
    </source>
</evidence>
<keyword evidence="4 11" id="KW-0812">Transmembrane</keyword>
<dbReference type="EMBL" id="JARO02012358">
    <property type="protein sequence ID" value="KPP59309.1"/>
    <property type="molecule type" value="Genomic_DNA"/>
</dbReference>
<evidence type="ECO:0000256" key="9">
    <source>
        <dbReference type="ARBA" id="ARBA00023201"/>
    </source>
</evidence>
<keyword evidence="10 11" id="KW-0407">Ion channel</keyword>
<name>A0A0P7TNJ3_SCLFO</name>
<accession>A0A0P7TNJ3</accession>
<evidence type="ECO:0008006" key="14">
    <source>
        <dbReference type="Google" id="ProtNLM"/>
    </source>
</evidence>
<evidence type="ECO:0000313" key="13">
    <source>
        <dbReference type="Proteomes" id="UP000034805"/>
    </source>
</evidence>
<evidence type="ECO:0000256" key="3">
    <source>
        <dbReference type="ARBA" id="ARBA00022461"/>
    </source>
</evidence>
<dbReference type="Proteomes" id="UP000034805">
    <property type="component" value="Unassembled WGS sequence"/>
</dbReference>
<keyword evidence="3 11" id="KW-0894">Sodium channel</keyword>
<evidence type="ECO:0000256" key="6">
    <source>
        <dbReference type="ARBA" id="ARBA00023053"/>
    </source>
</evidence>
<protein>
    <recommendedName>
        <fullName evidence="14">Acid-sensing ion channel 2-like</fullName>
    </recommendedName>
</protein>
<evidence type="ECO:0000256" key="10">
    <source>
        <dbReference type="ARBA" id="ARBA00023303"/>
    </source>
</evidence>
<dbReference type="PANTHER" id="PTHR11690:SF128">
    <property type="entry name" value="ACID-SENSING ION CHANNEL 2"/>
    <property type="match status" value="1"/>
</dbReference>
<evidence type="ECO:0000256" key="1">
    <source>
        <dbReference type="ARBA" id="ARBA00004141"/>
    </source>
</evidence>
<evidence type="ECO:0000256" key="2">
    <source>
        <dbReference type="ARBA" id="ARBA00022448"/>
    </source>
</evidence>
<dbReference type="PRINTS" id="PR01078">
    <property type="entry name" value="AMINACHANNEL"/>
</dbReference>
<evidence type="ECO:0000256" key="7">
    <source>
        <dbReference type="ARBA" id="ARBA00023065"/>
    </source>
</evidence>
<dbReference type="GO" id="GO:0015280">
    <property type="term" value="F:ligand-gated sodium channel activity"/>
    <property type="evidence" value="ECO:0007669"/>
    <property type="project" value="TreeGrafter"/>
</dbReference>
<organism evidence="12 13">
    <name type="scientific">Scleropages formosus</name>
    <name type="common">Asian bonytongue</name>
    <name type="synonym">Osteoglossum formosum</name>
    <dbReference type="NCBI Taxonomy" id="113540"/>
    <lineage>
        <taxon>Eukaryota</taxon>
        <taxon>Metazoa</taxon>
        <taxon>Chordata</taxon>
        <taxon>Craniata</taxon>
        <taxon>Vertebrata</taxon>
        <taxon>Euteleostomi</taxon>
        <taxon>Actinopterygii</taxon>
        <taxon>Neopterygii</taxon>
        <taxon>Teleostei</taxon>
        <taxon>Osteoglossocephala</taxon>
        <taxon>Osteoglossomorpha</taxon>
        <taxon>Osteoglossiformes</taxon>
        <taxon>Osteoglossidae</taxon>
        <taxon>Scleropages</taxon>
    </lineage>
</organism>
<keyword evidence="6" id="KW-0915">Sodium</keyword>
<keyword evidence="5" id="KW-1133">Transmembrane helix</keyword>
<keyword evidence="7 11" id="KW-0406">Ion transport</keyword>
<keyword evidence="8" id="KW-0472">Membrane</keyword>
<dbReference type="GO" id="GO:0005886">
    <property type="term" value="C:plasma membrane"/>
    <property type="evidence" value="ECO:0007669"/>
    <property type="project" value="TreeGrafter"/>
</dbReference>
<evidence type="ECO:0000256" key="8">
    <source>
        <dbReference type="ARBA" id="ARBA00023136"/>
    </source>
</evidence>
<dbReference type="Gene3D" id="1.10.3590.10">
    <property type="entry name" value="acid-sensing ion channel 1 domain"/>
    <property type="match status" value="1"/>
</dbReference>
<sequence length="270" mass="30130">MTDRGWTPSFPRLEHTDKDERLSRLAVPRGAWPPIMIDLKESGGSEASAGSFQPSSWQIFAHRTTLHGLRFVFAYGPVTLRRILWAAAFLASLGLLALESAERLAYFFSHPHVTRVDAVVSSSLVFPVVTICNLNTYRFSKLTRNDLYHAGELLALLDVHLRIPDPHLADPEVLEFLTARANFTGYKPKPFNMKEFIERVGHDLKDMMLYCRYRGQECTIHDFKTSLVPSGGGGCGKPEPSLAGQSAGLEREGYTHWTGCQSTAGHPEQD</sequence>
<comment type="caution">
    <text evidence="12">The sequence shown here is derived from an EMBL/GenBank/DDBJ whole genome shotgun (WGS) entry which is preliminary data.</text>
</comment>
<dbReference type="PANTHER" id="PTHR11690">
    <property type="entry name" value="AMILORIDE-SENSITIVE SODIUM CHANNEL-RELATED"/>
    <property type="match status" value="1"/>
</dbReference>
<reference evidence="12 13" key="1">
    <citation type="submission" date="2015-08" db="EMBL/GenBank/DDBJ databases">
        <title>The genome of the Asian arowana (Scleropages formosus).</title>
        <authorList>
            <person name="Tan M.H."/>
            <person name="Gan H.M."/>
            <person name="Croft L.J."/>
            <person name="Austin C.M."/>
        </authorList>
    </citation>
    <scope>NUCLEOTIDE SEQUENCE [LARGE SCALE GENOMIC DNA]</scope>
    <source>
        <strain evidence="12">Aro1</strain>
    </source>
</reference>